<dbReference type="RefSeq" id="WP_073129235.1">
    <property type="nucleotide sequence ID" value="NZ_FQZA01000009.1"/>
</dbReference>
<dbReference type="InterPro" id="IPR043129">
    <property type="entry name" value="ATPase_NBD"/>
</dbReference>
<feature type="compositionally biased region" description="Acidic residues" evidence="1">
    <location>
        <begin position="834"/>
        <end position="844"/>
    </location>
</feature>
<feature type="region of interest" description="Disordered" evidence="1">
    <location>
        <begin position="818"/>
        <end position="867"/>
    </location>
</feature>
<feature type="compositionally biased region" description="Low complexity" evidence="1">
    <location>
        <begin position="199"/>
        <end position="229"/>
    </location>
</feature>
<dbReference type="Gene3D" id="3.30.420.380">
    <property type="match status" value="1"/>
</dbReference>
<feature type="transmembrane region" description="Helical" evidence="2">
    <location>
        <begin position="476"/>
        <end position="500"/>
    </location>
</feature>
<feature type="compositionally biased region" description="Low complexity" evidence="1">
    <location>
        <begin position="560"/>
        <end position="573"/>
    </location>
</feature>
<evidence type="ECO:0000313" key="4">
    <source>
        <dbReference type="Proteomes" id="UP000184040"/>
    </source>
</evidence>
<keyword evidence="2" id="KW-1133">Transmembrane helix</keyword>
<dbReference type="Proteomes" id="UP000184040">
    <property type="component" value="Unassembled WGS sequence"/>
</dbReference>
<feature type="compositionally biased region" description="Low complexity" evidence="1">
    <location>
        <begin position="384"/>
        <end position="395"/>
    </location>
</feature>
<dbReference type="EMBL" id="FQZA01000009">
    <property type="protein sequence ID" value="SHJ44760.1"/>
    <property type="molecule type" value="Genomic_DNA"/>
</dbReference>
<dbReference type="PROSITE" id="PS01145">
    <property type="entry name" value="RIBOSOMAL_L34E"/>
    <property type="match status" value="1"/>
</dbReference>
<dbReference type="InterPro" id="IPR018065">
    <property type="entry name" value="Ribosomal_eL34_CS"/>
</dbReference>
<reference evidence="3 4" key="1">
    <citation type="submission" date="2016-11" db="EMBL/GenBank/DDBJ databases">
        <authorList>
            <person name="Jaros S."/>
            <person name="Januszkiewicz K."/>
            <person name="Wedrychowicz H."/>
        </authorList>
    </citation>
    <scope>NUCLEOTIDE SEQUENCE [LARGE SCALE GENOMIC DNA]</scope>
    <source>
        <strain evidence="3 4">DSM 26892</strain>
    </source>
</reference>
<feature type="region of interest" description="Disordered" evidence="1">
    <location>
        <begin position="194"/>
        <end position="359"/>
    </location>
</feature>
<feature type="region of interest" description="Disordered" evidence="1">
    <location>
        <begin position="736"/>
        <end position="805"/>
    </location>
</feature>
<feature type="compositionally biased region" description="Basic and acidic residues" evidence="1">
    <location>
        <begin position="263"/>
        <end position="272"/>
    </location>
</feature>
<protein>
    <recommendedName>
        <fullName evidence="5">Type IV pilus biogenesis protein PilP</fullName>
    </recommendedName>
</protein>
<feature type="compositionally biased region" description="Low complexity" evidence="1">
    <location>
        <begin position="294"/>
        <end position="308"/>
    </location>
</feature>
<feature type="compositionally biased region" description="Low complexity" evidence="1">
    <location>
        <begin position="423"/>
        <end position="442"/>
    </location>
</feature>
<feature type="region of interest" description="Disordered" evidence="1">
    <location>
        <begin position="372"/>
        <end position="455"/>
    </location>
</feature>
<evidence type="ECO:0000256" key="1">
    <source>
        <dbReference type="SAM" id="MobiDB-lite"/>
    </source>
</evidence>
<feature type="region of interest" description="Disordered" evidence="1">
    <location>
        <begin position="560"/>
        <end position="579"/>
    </location>
</feature>
<name>A0A1M6JDN8_9RHOB</name>
<feature type="compositionally biased region" description="Low complexity" evidence="1">
    <location>
        <begin position="275"/>
        <end position="286"/>
    </location>
</feature>
<keyword evidence="2" id="KW-0812">Transmembrane</keyword>
<dbReference type="AlphaFoldDB" id="A0A1M6JDN8"/>
<feature type="compositionally biased region" description="Low complexity" evidence="1">
    <location>
        <begin position="403"/>
        <end position="412"/>
    </location>
</feature>
<feature type="region of interest" description="Disordered" evidence="1">
    <location>
        <begin position="595"/>
        <end position="720"/>
    </location>
</feature>
<proteinExistence type="predicted"/>
<gene>
    <name evidence="3" type="ORF">SAMN04488012_109126</name>
</gene>
<evidence type="ECO:0000256" key="2">
    <source>
        <dbReference type="SAM" id="Phobius"/>
    </source>
</evidence>
<feature type="compositionally biased region" description="Low complexity" evidence="1">
    <location>
        <begin position="625"/>
        <end position="634"/>
    </location>
</feature>
<dbReference type="STRING" id="313368.SAMN04488012_109126"/>
<evidence type="ECO:0000313" key="3">
    <source>
        <dbReference type="EMBL" id="SHJ44760.1"/>
    </source>
</evidence>
<dbReference type="SUPFAM" id="SSF53067">
    <property type="entry name" value="Actin-like ATPase domain"/>
    <property type="match status" value="1"/>
</dbReference>
<organism evidence="3 4">
    <name type="scientific">Palleronia salina</name>
    <dbReference type="NCBI Taxonomy" id="313368"/>
    <lineage>
        <taxon>Bacteria</taxon>
        <taxon>Pseudomonadati</taxon>
        <taxon>Pseudomonadota</taxon>
        <taxon>Alphaproteobacteria</taxon>
        <taxon>Rhodobacterales</taxon>
        <taxon>Roseobacteraceae</taxon>
        <taxon>Palleronia</taxon>
    </lineage>
</organism>
<keyword evidence="2" id="KW-0472">Membrane</keyword>
<evidence type="ECO:0008006" key="5">
    <source>
        <dbReference type="Google" id="ProtNLM"/>
    </source>
</evidence>
<accession>A0A1M6JDN8</accession>
<sequence length="1033" mass="104411">MRTTFYLDLDHTGIRLRRGSGKGQSILGEVALEDPHFETRVEDLRREAMANADGPLLTDITIPQSEVLFTTVDLPEDAKDDAARKAAIEAELDGMTPYAMDDLVYDWKPKGKSEAAVAAVARETLDQAEDFAVANGFNPQRFTAEPRKGLFSNGPDFGQTTFAASGSAPVAPPPEAPVTRIADLSFDEIDHPADMTPLAVPATPESTPEPEAAPVQPIEEAAETQQAPAPSDPVKAETAEPTPEEGTKPAADDAASTNTDQAKPAKADDVSAKTDSPADPPKASSKPKADTKPDASPVAPAPAAQQSDETPPRTETSDVALAAQKPTASDDTAAPKTPSAPSFSTSRPAAATGAVGAAAGGSALGSIASRIAMLPDGGAGPGANGAASPRPARAAAPPPPPRANGAATPNRRSSPTPTVRKVAPPASGASAASLAPGTASPAIHPSTPMDGGVERSEAERMTVFGERNAGGSGLSLVPLLVGIAVALALAIGIWAAYLLLSPSRNALLQPDGGAEAVVGDGIGAIAPSDVAPSEDLAPEVAVPVDPVPADTAPQTATLDEAAAPEAPTEDAAPSLPSLADADQADGQETALRLPDATSAPDTAPDPLQAAQSDAAATDGDEASQETTAADTTPAPEDPLQRPADADETSRYAATGVEAAPPASPDAPGADRIEDLFLSRGDTPLRAQDRVAALSQPQEAGPEAPDGLMPPPAPGARFDLDENGLVVATPEGAVSPQGVLVTAGAPPAVPPEAPDRPATAPEPPSEDDLVIPVNAGEPALRPRTRPGDAGPRDDAALDVADDPLPAEDADAETLVTRLAALSPMPRPARPGDATDAAEDADEADEAPLTPQPAVLVNSSPDITPEARPASLTAALTQADTEAGTATGSAAASAAAAALAGLATALEEPISPYAVAASQRPANRPSGLAARVAQAREEPVRVAQASAVVRPSAPTRGSVASRATVANAINLRRVNLVGVYGTQSNRRALVRLPSGRFVKVKVGDRVDGGRVRAIGDSQLSYVKGGRQIVLDMPRG</sequence>
<keyword evidence="4" id="KW-1185">Reference proteome</keyword>